<dbReference type="Gene3D" id="3.55.50.60">
    <property type="entry name" value="DotD protein"/>
    <property type="match status" value="1"/>
</dbReference>
<dbReference type="InterPro" id="IPR038140">
    <property type="entry name" value="DotD_sf"/>
</dbReference>
<dbReference type="RefSeq" id="WP_104925528.1">
    <property type="nucleotide sequence ID" value="NZ_CP019065.1"/>
</dbReference>
<feature type="signal peptide" evidence="1">
    <location>
        <begin position="1"/>
        <end position="20"/>
    </location>
</feature>
<geneLocation type="plasmid" evidence="2 3">
    <name>unnamed3</name>
</geneLocation>
<dbReference type="Pfam" id="PF16816">
    <property type="entry name" value="DotD"/>
    <property type="match status" value="1"/>
</dbReference>
<dbReference type="Proteomes" id="UP000239197">
    <property type="component" value="Plasmid unnamed3"/>
</dbReference>
<dbReference type="AlphaFoldDB" id="A0A2L1UZ21"/>
<accession>A0A2L1UZ21</accession>
<reference evidence="3" key="1">
    <citation type="submission" date="2017-01" db="EMBL/GenBank/DDBJ databases">
        <title>Genome sequence of Rouxiella sp. ERMR1:05.</title>
        <authorList>
            <person name="Kumar R."/>
            <person name="Singh D."/>
            <person name="Kumar S."/>
        </authorList>
    </citation>
    <scope>NUCLEOTIDE SEQUENCE [LARGE SCALE GENOMIC DNA]</scope>
    <source>
        <strain evidence="3">ERMR1:05</strain>
        <plasmid evidence="3">unnamed3</plasmid>
    </source>
</reference>
<gene>
    <name evidence="2" type="ORF">BV494_25360</name>
</gene>
<dbReference type="OrthoDB" id="6480875at2"/>
<dbReference type="KEGG" id="rox:BV494_25360"/>
<evidence type="ECO:0000313" key="2">
    <source>
        <dbReference type="EMBL" id="AVF38209.1"/>
    </source>
</evidence>
<keyword evidence="2" id="KW-0614">Plasmid</keyword>
<dbReference type="InterPro" id="IPR031817">
    <property type="entry name" value="DotD"/>
</dbReference>
<dbReference type="PROSITE" id="PS51257">
    <property type="entry name" value="PROKAR_LIPOPROTEIN"/>
    <property type="match status" value="1"/>
</dbReference>
<feature type="chain" id="PRO_5014604024" evidence="1">
    <location>
        <begin position="21"/>
        <end position="156"/>
    </location>
</feature>
<dbReference type="EMBL" id="CP019065">
    <property type="protein sequence ID" value="AVF38209.1"/>
    <property type="molecule type" value="Genomic_DNA"/>
</dbReference>
<keyword evidence="3" id="KW-1185">Reference proteome</keyword>
<name>A0A2L1UZ21_9GAMM</name>
<evidence type="ECO:0000313" key="3">
    <source>
        <dbReference type="Proteomes" id="UP000239197"/>
    </source>
</evidence>
<keyword evidence="1" id="KW-0732">Signal</keyword>
<proteinExistence type="predicted"/>
<sequence>MKIFIPVACLAAVLLSGCQAVSNGNTVPPTPVASTSPTSTGVVLQQQRLWLEGDMSADTPLPVTTIRADSDRVTLSWHGDAVELLTALARARGQAFSYAGVRLPLPVDIDVQGVTYSNLLRIIEMQTVWRATFTQYPGQMVLAFMPTISERRGGRR</sequence>
<evidence type="ECO:0000256" key="1">
    <source>
        <dbReference type="SAM" id="SignalP"/>
    </source>
</evidence>
<organism evidence="2 3">
    <name type="scientific">Rahnella sikkimica</name>
    <dbReference type="NCBI Taxonomy" id="1805933"/>
    <lineage>
        <taxon>Bacteria</taxon>
        <taxon>Pseudomonadati</taxon>
        <taxon>Pseudomonadota</taxon>
        <taxon>Gammaproteobacteria</taxon>
        <taxon>Enterobacterales</taxon>
        <taxon>Yersiniaceae</taxon>
        <taxon>Rahnella</taxon>
    </lineage>
</organism>
<protein>
    <submittedName>
        <fullName evidence="2">Conjugal transfer protein TraH</fullName>
    </submittedName>
</protein>